<sequence length="63" mass="6463">MVFPSSPAPARRAPEARSPRALRGSLGDVWLPGLLLPAPALLPAVGRARHAGGAHRAGALRHG</sequence>
<protein>
    <submittedName>
        <fullName evidence="2">Uncharacterized protein</fullName>
    </submittedName>
</protein>
<feature type="region of interest" description="Disordered" evidence="1">
    <location>
        <begin position="1"/>
        <end position="21"/>
    </location>
</feature>
<accession>A0A3L8S8M0</accession>
<evidence type="ECO:0000256" key="1">
    <source>
        <dbReference type="SAM" id="MobiDB-lite"/>
    </source>
</evidence>
<dbReference type="AlphaFoldDB" id="A0A3L8S8M0"/>
<dbReference type="EMBL" id="QUSF01000045">
    <property type="protein sequence ID" value="RLV98102.1"/>
    <property type="molecule type" value="Genomic_DNA"/>
</dbReference>
<feature type="compositionally biased region" description="Low complexity" evidence="1">
    <location>
        <begin position="1"/>
        <end position="11"/>
    </location>
</feature>
<evidence type="ECO:0000313" key="2">
    <source>
        <dbReference type="EMBL" id="RLV98102.1"/>
    </source>
</evidence>
<evidence type="ECO:0000313" key="3">
    <source>
        <dbReference type="Proteomes" id="UP000276834"/>
    </source>
</evidence>
<keyword evidence="3" id="KW-1185">Reference proteome</keyword>
<gene>
    <name evidence="2" type="ORF">DV515_00011124</name>
</gene>
<proteinExistence type="predicted"/>
<name>A0A3L8S8M0_CHLGU</name>
<dbReference type="Proteomes" id="UP000276834">
    <property type="component" value="Unassembled WGS sequence"/>
</dbReference>
<organism evidence="2 3">
    <name type="scientific">Chloebia gouldiae</name>
    <name type="common">Gouldian finch</name>
    <name type="synonym">Erythrura gouldiae</name>
    <dbReference type="NCBI Taxonomy" id="44316"/>
    <lineage>
        <taxon>Eukaryota</taxon>
        <taxon>Metazoa</taxon>
        <taxon>Chordata</taxon>
        <taxon>Craniata</taxon>
        <taxon>Vertebrata</taxon>
        <taxon>Euteleostomi</taxon>
        <taxon>Archelosauria</taxon>
        <taxon>Archosauria</taxon>
        <taxon>Dinosauria</taxon>
        <taxon>Saurischia</taxon>
        <taxon>Theropoda</taxon>
        <taxon>Coelurosauria</taxon>
        <taxon>Aves</taxon>
        <taxon>Neognathae</taxon>
        <taxon>Neoaves</taxon>
        <taxon>Telluraves</taxon>
        <taxon>Australaves</taxon>
        <taxon>Passeriformes</taxon>
        <taxon>Passeroidea</taxon>
        <taxon>Passeridae</taxon>
        <taxon>Chloebia</taxon>
    </lineage>
</organism>
<reference evidence="2 3" key="1">
    <citation type="journal article" date="2018" name="Proc. R. Soc. B">
        <title>A non-coding region near Follistatin controls head colour polymorphism in the Gouldian finch.</title>
        <authorList>
            <person name="Toomey M.B."/>
            <person name="Marques C.I."/>
            <person name="Andrade P."/>
            <person name="Araujo P.M."/>
            <person name="Sabatino S."/>
            <person name="Gazda M.A."/>
            <person name="Afonso S."/>
            <person name="Lopes R.J."/>
            <person name="Corbo J.C."/>
            <person name="Carneiro M."/>
        </authorList>
    </citation>
    <scope>NUCLEOTIDE SEQUENCE [LARGE SCALE GENOMIC DNA]</scope>
    <source>
        <strain evidence="2">Red01</strain>
        <tissue evidence="2">Muscle</tissue>
    </source>
</reference>
<comment type="caution">
    <text evidence="2">The sequence shown here is derived from an EMBL/GenBank/DDBJ whole genome shotgun (WGS) entry which is preliminary data.</text>
</comment>